<reference evidence="2" key="1">
    <citation type="submission" date="2021-01" db="EMBL/GenBank/DDBJ databases">
        <authorList>
            <person name="Corre E."/>
            <person name="Pelletier E."/>
            <person name="Niang G."/>
            <person name="Scheremetjew M."/>
            <person name="Finn R."/>
            <person name="Kale V."/>
            <person name="Holt S."/>
            <person name="Cochrane G."/>
            <person name="Meng A."/>
            <person name="Brown T."/>
            <person name="Cohen L."/>
        </authorList>
    </citation>
    <scope>NUCLEOTIDE SEQUENCE</scope>
    <source>
        <strain evidence="2">CCMP281</strain>
    </source>
</reference>
<evidence type="ECO:0000256" key="1">
    <source>
        <dbReference type="SAM" id="MobiDB-lite"/>
    </source>
</evidence>
<feature type="region of interest" description="Disordered" evidence="1">
    <location>
        <begin position="75"/>
        <end position="99"/>
    </location>
</feature>
<sequence>MLWSVAETFTVLSNESFSHFASNFASIVVKWRKRKSAGNPLPLMNVLGLPYYLGTWVLSLVRVIEPLILRSRESDADLSTDRPPTKRRSMEDSQRKQQIDPALKRINSLRAYVLSSSSVKSHFEKAIADFCRVSDDDEDPVVAQMYEELGILRRSTDERFDQLFELLTKALSGGIEPRPPSRPAQDADAEKSGGFADSPPRPVSEEVSKPRPGANEAQPSPLSEEVSRPQPDVVQAQPRIAHFV</sequence>
<name>A0A7S3AZV8_9EUKA</name>
<evidence type="ECO:0000313" key="2">
    <source>
        <dbReference type="EMBL" id="CAE0118340.1"/>
    </source>
</evidence>
<accession>A0A7S3AZV8</accession>
<dbReference type="EMBL" id="HBHX01034238">
    <property type="protein sequence ID" value="CAE0118340.1"/>
    <property type="molecule type" value="Transcribed_RNA"/>
</dbReference>
<feature type="region of interest" description="Disordered" evidence="1">
    <location>
        <begin position="171"/>
        <end position="244"/>
    </location>
</feature>
<dbReference type="AlphaFoldDB" id="A0A7S3AZV8"/>
<proteinExistence type="predicted"/>
<feature type="compositionally biased region" description="Basic and acidic residues" evidence="1">
    <location>
        <begin position="75"/>
        <end position="98"/>
    </location>
</feature>
<gene>
    <name evidence="2" type="ORF">HERI1096_LOCUS19039</name>
</gene>
<protein>
    <submittedName>
        <fullName evidence="2">Uncharacterized protein</fullName>
    </submittedName>
</protein>
<organism evidence="2">
    <name type="scientific">Haptolina ericina</name>
    <dbReference type="NCBI Taxonomy" id="156174"/>
    <lineage>
        <taxon>Eukaryota</taxon>
        <taxon>Haptista</taxon>
        <taxon>Haptophyta</taxon>
        <taxon>Prymnesiophyceae</taxon>
        <taxon>Prymnesiales</taxon>
        <taxon>Prymnesiaceae</taxon>
        <taxon>Haptolina</taxon>
    </lineage>
</organism>